<organism evidence="2 3">
    <name type="scientific">Muricoccus pecuniae</name>
    <dbReference type="NCBI Taxonomy" id="693023"/>
    <lineage>
        <taxon>Bacteria</taxon>
        <taxon>Pseudomonadati</taxon>
        <taxon>Pseudomonadota</taxon>
        <taxon>Alphaproteobacteria</taxon>
        <taxon>Acetobacterales</taxon>
        <taxon>Roseomonadaceae</taxon>
        <taxon>Muricoccus</taxon>
    </lineage>
</organism>
<evidence type="ECO:0008006" key="4">
    <source>
        <dbReference type="Google" id="ProtNLM"/>
    </source>
</evidence>
<keyword evidence="3" id="KW-1185">Reference proteome</keyword>
<gene>
    <name evidence="2" type="ORF">FHS87_004721</name>
</gene>
<dbReference type="RefSeq" id="WP_246418657.1">
    <property type="nucleotide sequence ID" value="NZ_JACIJD010000077.1"/>
</dbReference>
<feature type="transmembrane region" description="Helical" evidence="1">
    <location>
        <begin position="75"/>
        <end position="99"/>
    </location>
</feature>
<keyword evidence="1" id="KW-0472">Membrane</keyword>
<feature type="transmembrane region" description="Helical" evidence="1">
    <location>
        <begin position="278"/>
        <end position="300"/>
    </location>
</feature>
<feature type="transmembrane region" description="Helical" evidence="1">
    <location>
        <begin position="31"/>
        <end position="54"/>
    </location>
</feature>
<feature type="transmembrane region" description="Helical" evidence="1">
    <location>
        <begin position="111"/>
        <end position="133"/>
    </location>
</feature>
<reference evidence="2 3" key="1">
    <citation type="submission" date="2020-08" db="EMBL/GenBank/DDBJ databases">
        <title>Genomic Encyclopedia of Type Strains, Phase IV (KMG-IV): sequencing the most valuable type-strain genomes for metagenomic binning, comparative biology and taxonomic classification.</title>
        <authorList>
            <person name="Goeker M."/>
        </authorList>
    </citation>
    <scope>NUCLEOTIDE SEQUENCE [LARGE SCALE GENOMIC DNA]</scope>
    <source>
        <strain evidence="2 3">DSM 25622</strain>
    </source>
</reference>
<keyword evidence="1" id="KW-0812">Transmembrane</keyword>
<evidence type="ECO:0000256" key="1">
    <source>
        <dbReference type="SAM" id="Phobius"/>
    </source>
</evidence>
<sequence length="316" mass="31578">MSIPPMQSVHDRTAAATAVLPEGAPSLPTRVSWGAVIAGAVVALTIGLMLNALGAGIGATAVDATARDTPSASSFGIGAAIWVLVSNLIGLAVGGYVAARLSGTSDNTDGTLHGLAVWGTTFLISAVLLGNLVSGIASTATAGASSLLGGAARGAGSAVSAVGQQVANRTDTGTLQSATQGLVDRVQGALSGNGGNPTAMTSDQRKAEMSTLVTRRVTDGQLSQSDRDRLNQLVAAEYNISPQDAQARVQQAEQQATQAARQAEETARRAADAAASGASVAAFSVFGIMLLGALASVLGARRGTRDLLTFRAARVG</sequence>
<evidence type="ECO:0000313" key="3">
    <source>
        <dbReference type="Proteomes" id="UP000580654"/>
    </source>
</evidence>
<proteinExistence type="predicted"/>
<evidence type="ECO:0000313" key="2">
    <source>
        <dbReference type="EMBL" id="MBB5696647.1"/>
    </source>
</evidence>
<dbReference type="Proteomes" id="UP000580654">
    <property type="component" value="Unassembled WGS sequence"/>
</dbReference>
<comment type="caution">
    <text evidence="2">The sequence shown here is derived from an EMBL/GenBank/DDBJ whole genome shotgun (WGS) entry which is preliminary data.</text>
</comment>
<name>A0A840YJ25_9PROT</name>
<dbReference type="EMBL" id="JACIJD010000077">
    <property type="protein sequence ID" value="MBB5696647.1"/>
    <property type="molecule type" value="Genomic_DNA"/>
</dbReference>
<dbReference type="AlphaFoldDB" id="A0A840YJ25"/>
<accession>A0A840YJ25</accession>
<protein>
    <recommendedName>
        <fullName evidence="4">PhnA-like protein</fullName>
    </recommendedName>
</protein>
<keyword evidence="1" id="KW-1133">Transmembrane helix</keyword>